<sequence length="267" mass="31966">MELVNTRSIPKIIHYCWFGGNRKPKLVKDCILSWKKHFPDYQIIEWNEKNSDLTHPFVAKVYKQKKWAFVSDYIRLQKIYEFGGIYLDTDMLIIKGFEVLLNNDCFLGAENSDFISVGVIVANRKNEFIKECKEIYDSLIIEENMNFGEITIPKLITKKYRTLFNYEFDFDKIVVVDKLTIYPAFFFYPLPFEKKADINNYKNYINKDTYAIHLWSSSWIQYSEFHYLRSGKYFRGFQIYIKDFSVRKIKISYLRKIASCIKESLTK</sequence>
<dbReference type="Proteomes" id="UP001430919">
    <property type="component" value="Unassembled WGS sequence"/>
</dbReference>
<dbReference type="PANTHER" id="PTHR32385:SF15">
    <property type="entry name" value="INOSITOL PHOSPHOCERAMIDE MANNOSYLTRANSFERASE 1"/>
    <property type="match status" value="1"/>
</dbReference>
<evidence type="ECO:0008006" key="4">
    <source>
        <dbReference type="Google" id="ProtNLM"/>
    </source>
</evidence>
<dbReference type="EMBL" id="JAJJMO010000001">
    <property type="protein sequence ID" value="MCC9071703.1"/>
    <property type="molecule type" value="Genomic_DNA"/>
</dbReference>
<accession>A0ABS8MSI2</accession>
<evidence type="ECO:0000313" key="2">
    <source>
        <dbReference type="EMBL" id="MCC9071703.1"/>
    </source>
</evidence>
<dbReference type="InterPro" id="IPR007577">
    <property type="entry name" value="GlycoTrfase_DXD_sugar-bd_CS"/>
</dbReference>
<keyword evidence="3" id="KW-1185">Reference proteome</keyword>
<dbReference type="InterPro" id="IPR029044">
    <property type="entry name" value="Nucleotide-diphossugar_trans"/>
</dbReference>
<dbReference type="InterPro" id="IPR051706">
    <property type="entry name" value="Glycosyltransferase_domain"/>
</dbReference>
<dbReference type="Pfam" id="PF04488">
    <property type="entry name" value="Gly_transf_sug"/>
    <property type="match status" value="1"/>
</dbReference>
<name>A0ABS8MSI2_9FLAO</name>
<evidence type="ECO:0000313" key="3">
    <source>
        <dbReference type="Proteomes" id="UP001430919"/>
    </source>
</evidence>
<organism evidence="2 3">
    <name type="scientific">Flavobacterium pisciphilum</name>
    <dbReference type="NCBI Taxonomy" id="2893755"/>
    <lineage>
        <taxon>Bacteria</taxon>
        <taxon>Pseudomonadati</taxon>
        <taxon>Bacteroidota</taxon>
        <taxon>Flavobacteriia</taxon>
        <taxon>Flavobacteriales</taxon>
        <taxon>Flavobacteriaceae</taxon>
        <taxon>Flavobacterium</taxon>
    </lineage>
</organism>
<proteinExistence type="predicted"/>
<dbReference type="Gene3D" id="3.90.550.20">
    <property type="match status" value="1"/>
</dbReference>
<dbReference type="PANTHER" id="PTHR32385">
    <property type="entry name" value="MANNOSYL PHOSPHORYLINOSITOL CERAMIDE SYNTHASE"/>
    <property type="match status" value="1"/>
</dbReference>
<comment type="caution">
    <text evidence="2">The sequence shown here is derived from an EMBL/GenBank/DDBJ whole genome shotgun (WGS) entry which is preliminary data.</text>
</comment>
<dbReference type="RefSeq" id="WP_229988396.1">
    <property type="nucleotide sequence ID" value="NZ_JAJJMO010000001.1"/>
</dbReference>
<evidence type="ECO:0000256" key="1">
    <source>
        <dbReference type="ARBA" id="ARBA00022679"/>
    </source>
</evidence>
<keyword evidence="1" id="KW-0808">Transferase</keyword>
<reference evidence="2" key="1">
    <citation type="submission" date="2021-11" db="EMBL/GenBank/DDBJ databases">
        <title>Description of novel Flavobacterium species.</title>
        <authorList>
            <person name="Saticioglu I.B."/>
            <person name="Ay H."/>
            <person name="Altun S."/>
            <person name="Duman M."/>
        </authorList>
    </citation>
    <scope>NUCLEOTIDE SEQUENCE</scope>
    <source>
        <strain evidence="2">F-65</strain>
    </source>
</reference>
<dbReference type="SUPFAM" id="SSF53448">
    <property type="entry name" value="Nucleotide-diphospho-sugar transferases"/>
    <property type="match status" value="1"/>
</dbReference>
<protein>
    <recommendedName>
        <fullName evidence="4">Glycosyltransferase sugar-binding region containing DXD motif-containing protein</fullName>
    </recommendedName>
</protein>
<gene>
    <name evidence="2" type="ORF">LNQ49_08940</name>
</gene>